<dbReference type="RefSeq" id="XP_017777307.1">
    <property type="nucleotide sequence ID" value="XM_017921818.1"/>
</dbReference>
<feature type="signal peptide" evidence="7">
    <location>
        <begin position="1"/>
        <end position="18"/>
    </location>
</feature>
<keyword evidence="5" id="KW-0325">Glycoprotein</keyword>
<dbReference type="InterPro" id="IPR025483">
    <property type="entry name" value="Lipase_euk"/>
</dbReference>
<gene>
    <name evidence="10" type="primary">LOC108563203</name>
</gene>
<evidence type="ECO:0000256" key="2">
    <source>
        <dbReference type="ARBA" id="ARBA00022729"/>
    </source>
</evidence>
<dbReference type="InterPro" id="IPR000073">
    <property type="entry name" value="AB_hydrolase_1"/>
</dbReference>
<feature type="domain" description="AB hydrolase-1" evidence="8">
    <location>
        <begin position="96"/>
        <end position="383"/>
    </location>
</feature>
<reference evidence="10" key="1">
    <citation type="submission" date="2025-08" db="UniProtKB">
        <authorList>
            <consortium name="RefSeq"/>
        </authorList>
    </citation>
    <scope>IDENTIFICATION</scope>
    <source>
        <tissue evidence="10">Whole Larva</tissue>
    </source>
</reference>
<keyword evidence="9" id="KW-1185">Reference proteome</keyword>
<keyword evidence="3 6" id="KW-0442">Lipid degradation</keyword>
<dbReference type="PIRSF" id="PIRSF000862">
    <property type="entry name" value="Steryl_ester_lip"/>
    <property type="match status" value="1"/>
</dbReference>
<dbReference type="Proteomes" id="UP000695000">
    <property type="component" value="Unplaced"/>
</dbReference>
<comment type="similarity">
    <text evidence="1 6">Belongs to the AB hydrolase superfamily. Lipase family.</text>
</comment>
<dbReference type="SUPFAM" id="SSF53474">
    <property type="entry name" value="alpha/beta-Hydrolases"/>
    <property type="match status" value="1"/>
</dbReference>
<evidence type="ECO:0000256" key="1">
    <source>
        <dbReference type="ARBA" id="ARBA00010701"/>
    </source>
</evidence>
<evidence type="ECO:0000256" key="6">
    <source>
        <dbReference type="PIRNR" id="PIRNR000862"/>
    </source>
</evidence>
<feature type="chain" id="PRO_5046333178" description="Lipase" evidence="7">
    <location>
        <begin position="19"/>
        <end position="406"/>
    </location>
</feature>
<evidence type="ECO:0000313" key="9">
    <source>
        <dbReference type="Proteomes" id="UP000695000"/>
    </source>
</evidence>
<protein>
    <recommendedName>
        <fullName evidence="6">Lipase</fullName>
    </recommendedName>
</protein>
<evidence type="ECO:0000256" key="3">
    <source>
        <dbReference type="ARBA" id="ARBA00022963"/>
    </source>
</evidence>
<evidence type="ECO:0000313" key="10">
    <source>
        <dbReference type="RefSeq" id="XP_017777307.1"/>
    </source>
</evidence>
<name>A0ABM1MRV7_NICVS</name>
<dbReference type="Pfam" id="PF00561">
    <property type="entry name" value="Abhydrolase_1"/>
    <property type="match status" value="1"/>
</dbReference>
<dbReference type="Gene3D" id="3.40.50.1820">
    <property type="entry name" value="alpha/beta hydrolase"/>
    <property type="match status" value="1"/>
</dbReference>
<keyword evidence="2 7" id="KW-0732">Signal</keyword>
<evidence type="ECO:0000256" key="5">
    <source>
        <dbReference type="ARBA" id="ARBA00023180"/>
    </source>
</evidence>
<keyword evidence="6" id="KW-0378">Hydrolase</keyword>
<dbReference type="PANTHER" id="PTHR11005">
    <property type="entry name" value="LYSOSOMAL ACID LIPASE-RELATED"/>
    <property type="match status" value="1"/>
</dbReference>
<organism evidence="9 10">
    <name type="scientific">Nicrophorus vespilloides</name>
    <name type="common">Boreal carrion beetle</name>
    <dbReference type="NCBI Taxonomy" id="110193"/>
    <lineage>
        <taxon>Eukaryota</taxon>
        <taxon>Metazoa</taxon>
        <taxon>Ecdysozoa</taxon>
        <taxon>Arthropoda</taxon>
        <taxon>Hexapoda</taxon>
        <taxon>Insecta</taxon>
        <taxon>Pterygota</taxon>
        <taxon>Neoptera</taxon>
        <taxon>Endopterygota</taxon>
        <taxon>Coleoptera</taxon>
        <taxon>Polyphaga</taxon>
        <taxon>Staphyliniformia</taxon>
        <taxon>Silphidae</taxon>
        <taxon>Nicrophorinae</taxon>
        <taxon>Nicrophorus</taxon>
    </lineage>
</organism>
<proteinExistence type="inferred from homology"/>
<evidence type="ECO:0000256" key="7">
    <source>
        <dbReference type="SAM" id="SignalP"/>
    </source>
</evidence>
<accession>A0ABM1MRV7</accession>
<evidence type="ECO:0000259" key="8">
    <source>
        <dbReference type="Pfam" id="PF00561"/>
    </source>
</evidence>
<dbReference type="InterPro" id="IPR029058">
    <property type="entry name" value="AB_hydrolase_fold"/>
</dbReference>
<evidence type="ECO:0000256" key="4">
    <source>
        <dbReference type="ARBA" id="ARBA00023098"/>
    </source>
</evidence>
<sequence length="406" mass="46722">MLFKILGLMLMIANFGMTQICFQTKNNVCKTARGYSNKCDNNTCYYNPDVLSTTVDMAKRHGYDIVKHEVITKDGYILGIYRISCVHHTNVGKQQPVYLLHGALSSSDAWVNLGRKSLGFKLADKGYDVWLGNTRGNFHSPGHIKYNLKDNAFWNYTLDDMGNYDMPAAMDYIKQETNKQIVHIGHSQGSLQALMYAVRHHSEAKLNLKGLILLAPVTFIPYVNDLTLALFKLASSLIKKVAIRTNIVTKICTSTKTMLQICNMFTDLMYGPNNNTYVMEEMPLFYSYMYNRESMKPLYQVSQQGNAQRFQSFDYDIKNKFIYHSEKPPSYEINKIQVPTYLFVGTNDKITTVERAQWIYGNLTVSEKEIHVLNNFNHMSYFFSKDVEGELHSKIFNILENKLVDF</sequence>
<dbReference type="GeneID" id="108563203"/>
<keyword evidence="4" id="KW-0443">Lipid metabolism</keyword>